<dbReference type="Pfam" id="PF00392">
    <property type="entry name" value="GntR"/>
    <property type="match status" value="1"/>
</dbReference>
<reference evidence="5" key="1">
    <citation type="submission" date="2015-07" db="EMBL/GenBank/DDBJ databases">
        <title>Draft Genome Sequences of Anaerolinea thermolimosa IMO-1, Bellilinea caldifistulae GOMI-1, Leptolinea tardivitalis YMTK-2, Levilinea saccharolytica KIBI-1,Longilinea arvoryzae KOME-1, Previously Described as Members of the Anaerolineaceae (Chloroflexi).</title>
        <authorList>
            <person name="Sekiguchi Y."/>
            <person name="Ohashi A."/>
            <person name="Matsuura N."/>
            <person name="Tourlousse M.D."/>
        </authorList>
    </citation>
    <scope>NUCLEOTIDE SEQUENCE [LARGE SCALE GENOMIC DNA]</scope>
    <source>
        <strain evidence="5">KOME-1</strain>
    </source>
</reference>
<dbReference type="Gene3D" id="1.10.10.10">
    <property type="entry name" value="Winged helix-like DNA-binding domain superfamily/Winged helix DNA-binding domain"/>
    <property type="match status" value="1"/>
</dbReference>
<dbReference type="PROSITE" id="PS50949">
    <property type="entry name" value="HTH_GNTR"/>
    <property type="match status" value="1"/>
</dbReference>
<dbReference type="AlphaFoldDB" id="A0A0S7B7J7"/>
<dbReference type="GO" id="GO:0003677">
    <property type="term" value="F:DNA binding"/>
    <property type="evidence" value="ECO:0007669"/>
    <property type="project" value="UniProtKB-KW"/>
</dbReference>
<dbReference type="Pfam" id="PF12727">
    <property type="entry name" value="PBP_like"/>
    <property type="match status" value="1"/>
</dbReference>
<dbReference type="SUPFAM" id="SSF53850">
    <property type="entry name" value="Periplasmic binding protein-like II"/>
    <property type="match status" value="1"/>
</dbReference>
<feature type="domain" description="HTH gntR-type" evidence="4">
    <location>
        <begin position="6"/>
        <end position="74"/>
    </location>
</feature>
<evidence type="ECO:0000313" key="6">
    <source>
        <dbReference type="Proteomes" id="UP000055060"/>
    </source>
</evidence>
<protein>
    <submittedName>
        <fullName evidence="5">Periplasmic molybdate-binding protein</fullName>
    </submittedName>
</protein>
<dbReference type="InterPro" id="IPR036388">
    <property type="entry name" value="WH-like_DNA-bd_sf"/>
</dbReference>
<evidence type="ECO:0000256" key="3">
    <source>
        <dbReference type="ARBA" id="ARBA00023163"/>
    </source>
</evidence>
<keyword evidence="3" id="KW-0804">Transcription</keyword>
<evidence type="ECO:0000256" key="1">
    <source>
        <dbReference type="ARBA" id="ARBA00023015"/>
    </source>
</evidence>
<dbReference type="OrthoDB" id="9804758at2"/>
<keyword evidence="6" id="KW-1185">Reference proteome</keyword>
<evidence type="ECO:0000259" key="4">
    <source>
        <dbReference type="PROSITE" id="PS50949"/>
    </source>
</evidence>
<name>A0A0S7B7J7_9CHLR</name>
<keyword evidence="1" id="KW-0805">Transcription regulation</keyword>
<dbReference type="GO" id="GO:0003700">
    <property type="term" value="F:DNA-binding transcription factor activity"/>
    <property type="evidence" value="ECO:0007669"/>
    <property type="project" value="InterPro"/>
</dbReference>
<evidence type="ECO:0000256" key="2">
    <source>
        <dbReference type="ARBA" id="ARBA00023125"/>
    </source>
</evidence>
<keyword evidence="2" id="KW-0238">DNA-binding</keyword>
<dbReference type="EMBL" id="DF967972">
    <property type="protein sequence ID" value="GAP13388.1"/>
    <property type="molecule type" value="Genomic_DNA"/>
</dbReference>
<evidence type="ECO:0000313" key="5">
    <source>
        <dbReference type="EMBL" id="GAP13388.1"/>
    </source>
</evidence>
<dbReference type="InterPro" id="IPR000524">
    <property type="entry name" value="Tscrpt_reg_HTH_GntR"/>
</dbReference>
<dbReference type="PANTHER" id="PTHR38431">
    <property type="entry name" value="BLL2305 PROTEIN"/>
    <property type="match status" value="1"/>
</dbReference>
<dbReference type="SMART" id="SM00345">
    <property type="entry name" value="HTH_GNTR"/>
    <property type="match status" value="1"/>
</dbReference>
<accession>A0A0S7B7J7</accession>
<proteinExistence type="predicted"/>
<dbReference type="InterPro" id="IPR024370">
    <property type="entry name" value="PBP_domain"/>
</dbReference>
<sequence>MSSEEYILYKRIADQIRIEILEGHLQPGDRLPSIRELTRQWNCTPGTVQKAYQELSHQGLVISRAGKGTHVASNIDPALMQSQGPLRRATLVHRAEEFLLEVLTAGYELPEIQQSLDLAMDRWRALAQVPSTPSGQTLHFYGSHDMAVTWLANHVHEIAGNTVIQLNFTGSLGGLMALADGRADLAGCHLWDPETDTYNIPYIRKFFPGKHMLAVRLAERRIGLILPPGNPKDIRSLADLTRPGVRFVNRQAGSGTRVWLDAMLTQQNIHADRIDGYENEKPTHSEVARAIAEGAADVGLGLESAALAFKLESHFLVVESYDLVTFAERAQREPLHSLLGWLTGEKAREGMGSLKGYSFEHTGEKIEV</sequence>
<dbReference type="SUPFAM" id="SSF46785">
    <property type="entry name" value="Winged helix' DNA-binding domain"/>
    <property type="match status" value="1"/>
</dbReference>
<dbReference type="CDD" id="cd07377">
    <property type="entry name" value="WHTH_GntR"/>
    <property type="match status" value="1"/>
</dbReference>
<gene>
    <name evidence="5" type="ORF">LARV_01141</name>
</gene>
<dbReference type="Proteomes" id="UP000055060">
    <property type="component" value="Unassembled WGS sequence"/>
</dbReference>
<dbReference type="PANTHER" id="PTHR38431:SF1">
    <property type="entry name" value="BLL2305 PROTEIN"/>
    <property type="match status" value="1"/>
</dbReference>
<dbReference type="Gene3D" id="3.40.190.10">
    <property type="entry name" value="Periplasmic binding protein-like II"/>
    <property type="match status" value="1"/>
</dbReference>
<dbReference type="InterPro" id="IPR036390">
    <property type="entry name" value="WH_DNA-bd_sf"/>
</dbReference>
<dbReference type="STRING" id="360412.LARV_01141"/>
<dbReference type="RefSeq" id="WP_075072726.1">
    <property type="nucleotide sequence ID" value="NZ_DF967972.1"/>
</dbReference>
<organism evidence="5">
    <name type="scientific">Longilinea arvoryzae</name>
    <dbReference type="NCBI Taxonomy" id="360412"/>
    <lineage>
        <taxon>Bacteria</taxon>
        <taxon>Bacillati</taxon>
        <taxon>Chloroflexota</taxon>
        <taxon>Anaerolineae</taxon>
        <taxon>Anaerolineales</taxon>
        <taxon>Anaerolineaceae</taxon>
        <taxon>Longilinea</taxon>
    </lineage>
</organism>